<dbReference type="AlphaFoldDB" id="A0A090FL82"/>
<accession>A0A090FL82</accession>
<dbReference type="Proteomes" id="UP000046373">
    <property type="component" value="Unassembled WGS sequence"/>
</dbReference>
<gene>
    <name evidence="1" type="ORF">MPLDJ20_50022</name>
</gene>
<dbReference type="EMBL" id="CCNB01000042">
    <property type="protein sequence ID" value="CDX42382.1"/>
    <property type="molecule type" value="Genomic_DNA"/>
</dbReference>
<sequence length="59" mass="6692">MLGIGHTFALEQPLCGRTITAHHPRIDRHIYHRSAILPAHVALQLCENDMHQNNKLSTI</sequence>
<proteinExistence type="predicted"/>
<name>A0A090FL82_MESPL</name>
<evidence type="ECO:0000313" key="1">
    <source>
        <dbReference type="EMBL" id="CDX42382.1"/>
    </source>
</evidence>
<organism evidence="1 2">
    <name type="scientific">Mesorhizobium plurifarium</name>
    <dbReference type="NCBI Taxonomy" id="69974"/>
    <lineage>
        <taxon>Bacteria</taxon>
        <taxon>Pseudomonadati</taxon>
        <taxon>Pseudomonadota</taxon>
        <taxon>Alphaproteobacteria</taxon>
        <taxon>Hyphomicrobiales</taxon>
        <taxon>Phyllobacteriaceae</taxon>
        <taxon>Mesorhizobium</taxon>
    </lineage>
</organism>
<protein>
    <submittedName>
        <fullName evidence="1">Uncharacterized protein</fullName>
    </submittedName>
</protein>
<reference evidence="1 2" key="1">
    <citation type="submission" date="2014-08" db="EMBL/GenBank/DDBJ databases">
        <authorList>
            <person name="Moulin Lionel"/>
        </authorList>
    </citation>
    <scope>NUCLEOTIDE SEQUENCE [LARGE SCALE GENOMIC DNA]</scope>
</reference>
<evidence type="ECO:0000313" key="2">
    <source>
        <dbReference type="Proteomes" id="UP000046373"/>
    </source>
</evidence>